<dbReference type="SUPFAM" id="SSF53807">
    <property type="entry name" value="Helical backbone' metal receptor"/>
    <property type="match status" value="1"/>
</dbReference>
<reference evidence="2" key="1">
    <citation type="journal article" date="2013" name="Syst. Appl. Microbiol.">
        <title>New insights into the archaeal diversity of a hypersaline microbial mat obtained by a metagenomic approach.</title>
        <authorList>
            <person name="Lopez-Lopez A."/>
            <person name="Richter M."/>
            <person name="Pena A."/>
            <person name="Tamames J."/>
            <person name="Rossello-Mora R."/>
        </authorList>
    </citation>
    <scope>NUCLEOTIDE SEQUENCE</scope>
</reference>
<dbReference type="PANTHER" id="PTHR30535:SF34">
    <property type="entry name" value="MOLYBDATE-BINDING PROTEIN MOLA"/>
    <property type="match status" value="1"/>
</dbReference>
<protein>
    <submittedName>
        <fullName evidence="2">Periplasmic binding protein</fullName>
    </submittedName>
</protein>
<dbReference type="Gene3D" id="3.40.50.1980">
    <property type="entry name" value="Nitrogenase molybdenum iron protein domain"/>
    <property type="match status" value="2"/>
</dbReference>
<feature type="domain" description="Fe/B12 periplasmic-binding" evidence="1">
    <location>
        <begin position="58"/>
        <end position="329"/>
    </location>
</feature>
<dbReference type="PANTHER" id="PTHR30535">
    <property type="entry name" value="VITAMIN B12-BINDING PROTEIN"/>
    <property type="match status" value="1"/>
</dbReference>
<proteinExistence type="predicted"/>
<organism evidence="2">
    <name type="scientific">uncultured organism</name>
    <dbReference type="NCBI Taxonomy" id="155900"/>
    <lineage>
        <taxon>unclassified sequences</taxon>
        <taxon>environmental samples</taxon>
    </lineage>
</organism>
<name>M1Q293_9ZZZZ</name>
<evidence type="ECO:0000313" key="2">
    <source>
        <dbReference type="EMBL" id="AGF93372.1"/>
    </source>
</evidence>
<dbReference type="InterPro" id="IPR050902">
    <property type="entry name" value="ABC_Transporter_SBP"/>
</dbReference>
<gene>
    <name evidence="2" type="ORF">FLSS-24_0003</name>
</gene>
<dbReference type="InterPro" id="IPR002491">
    <property type="entry name" value="ABC_transptr_periplasmic_BD"/>
</dbReference>
<dbReference type="AlphaFoldDB" id="M1Q293"/>
<sequence length="366" mass="41529">MALNIMKSTKKLSFLILIILIPALLISINVSIKAAAGESQIIQDLSGRKVKVPSQIDRIAAVGPGTLRQVLYIDGIKRIVGVEQQEKTENWYPSYNIAYPELKKLPVIGPQHGGDAELILAQKPQVIFFRGDSGGAKTLKSKTGIPVINIRLGDFYKNRDTLYQAWKVIGKTLNKDKRANNLINYTKKLIEDLKQRTKNINSEKKPEVFAGGIAHHGGKGLPSTKFPFPPFKFVNALNTAEDDLNYQNVTSIIVNREKLLSWNPDLIFIDAFNLNLVKQDLKQHPEYENIKAVKNNKIYSLLPYSLYNRNQENILVNSYFIGKTIYPKAFKDINIKAKADKIFTEFLGKSIYDKLQKKYIFFEKLD</sequence>
<dbReference type="EMBL" id="JX684090">
    <property type="protein sequence ID" value="AGF93372.1"/>
    <property type="molecule type" value="Genomic_DNA"/>
</dbReference>
<evidence type="ECO:0000259" key="1">
    <source>
        <dbReference type="PROSITE" id="PS50983"/>
    </source>
</evidence>
<accession>M1Q293</accession>
<dbReference type="PROSITE" id="PS50983">
    <property type="entry name" value="FE_B12_PBP"/>
    <property type="match status" value="1"/>
</dbReference>
<dbReference type="Pfam" id="PF01497">
    <property type="entry name" value="Peripla_BP_2"/>
    <property type="match status" value="1"/>
</dbReference>